<dbReference type="GO" id="GO:0030041">
    <property type="term" value="P:actin filament polymerization"/>
    <property type="evidence" value="ECO:0007669"/>
    <property type="project" value="TreeGrafter"/>
</dbReference>
<accession>A0A8C6UG69</accession>
<name>A0A8C6UG69_9GOBI</name>
<dbReference type="Ensembl" id="ENSNMLT00000038091.1">
    <property type="protein sequence ID" value="ENSNMLP00000034201.1"/>
    <property type="gene ID" value="ENSNMLG00000021311.1"/>
</dbReference>
<evidence type="ECO:0000256" key="3">
    <source>
        <dbReference type="ARBA" id="ARBA00030721"/>
    </source>
</evidence>
<dbReference type="GO" id="GO:0071203">
    <property type="term" value="C:WASH complex"/>
    <property type="evidence" value="ECO:0007669"/>
    <property type="project" value="InterPro"/>
</dbReference>
<evidence type="ECO:0000313" key="4">
    <source>
        <dbReference type="Ensembl" id="ENSNMLP00000034201.1"/>
    </source>
</evidence>
<reference evidence="4" key="2">
    <citation type="submission" date="2025-09" db="UniProtKB">
        <authorList>
            <consortium name="Ensembl"/>
        </authorList>
    </citation>
    <scope>IDENTIFICATION</scope>
</reference>
<dbReference type="GO" id="GO:0006887">
    <property type="term" value="P:exocytosis"/>
    <property type="evidence" value="ECO:0007669"/>
    <property type="project" value="TreeGrafter"/>
</dbReference>
<evidence type="ECO:0000256" key="1">
    <source>
        <dbReference type="ARBA" id="ARBA00006290"/>
    </source>
</evidence>
<evidence type="ECO:0000256" key="2">
    <source>
        <dbReference type="ARBA" id="ARBA00013578"/>
    </source>
</evidence>
<dbReference type="AlphaFoldDB" id="A0A8C6UG69"/>
<proteinExistence type="inferred from homology"/>
<dbReference type="InterPro" id="IPR019309">
    <property type="entry name" value="WASHC3"/>
</dbReference>
<protein>
    <recommendedName>
        <fullName evidence="2">WASH complex subunit 3</fullName>
    </recommendedName>
    <alternativeName>
        <fullName evidence="3">Coiled-coil domain-containing protein 53</fullName>
    </alternativeName>
</protein>
<reference evidence="4" key="1">
    <citation type="submission" date="2025-08" db="UniProtKB">
        <authorList>
            <consortium name="Ensembl"/>
        </authorList>
    </citation>
    <scope>IDENTIFICATION</scope>
</reference>
<dbReference type="PANTHER" id="PTHR13015">
    <property type="entry name" value="PROTEIN AD-016-RELATED"/>
    <property type="match status" value="1"/>
</dbReference>
<organism evidence="4 5">
    <name type="scientific">Neogobius melanostomus</name>
    <name type="common">round goby</name>
    <dbReference type="NCBI Taxonomy" id="47308"/>
    <lineage>
        <taxon>Eukaryota</taxon>
        <taxon>Metazoa</taxon>
        <taxon>Chordata</taxon>
        <taxon>Craniata</taxon>
        <taxon>Vertebrata</taxon>
        <taxon>Euteleostomi</taxon>
        <taxon>Actinopterygii</taxon>
        <taxon>Neopterygii</taxon>
        <taxon>Teleostei</taxon>
        <taxon>Neoteleostei</taxon>
        <taxon>Acanthomorphata</taxon>
        <taxon>Gobiaria</taxon>
        <taxon>Gobiiformes</taxon>
        <taxon>Gobioidei</taxon>
        <taxon>Gobiidae</taxon>
        <taxon>Benthophilinae</taxon>
        <taxon>Neogobiini</taxon>
        <taxon>Neogobius</taxon>
    </lineage>
</organism>
<keyword evidence="5" id="KW-1185">Reference proteome</keyword>
<comment type="similarity">
    <text evidence="1">Belongs to the CCDC53 family.</text>
</comment>
<dbReference type="Pfam" id="PF10152">
    <property type="entry name" value="CCDC53"/>
    <property type="match status" value="1"/>
</dbReference>
<dbReference type="PANTHER" id="PTHR13015:SF0">
    <property type="entry name" value="WASH COMPLEX SUBUNIT 3"/>
    <property type="match status" value="1"/>
</dbReference>
<sequence length="87" mass="10070">MDEDGLPIVGSGVDLTKVPAIQQRRTVAYLNQFIVHTVRFLNRFSTVCEEVCMVYLFTEINKAPTYFSPSLYLVQRNLPAYRFVYSK</sequence>
<dbReference type="Proteomes" id="UP000694523">
    <property type="component" value="Unplaced"/>
</dbReference>
<evidence type="ECO:0000313" key="5">
    <source>
        <dbReference type="Proteomes" id="UP000694523"/>
    </source>
</evidence>